<dbReference type="Proteomes" id="UP000502756">
    <property type="component" value="Chromosome"/>
</dbReference>
<dbReference type="AlphaFoldDB" id="A0A6M5Y7M0"/>
<keyword evidence="2" id="KW-1185">Reference proteome</keyword>
<proteinExistence type="predicted"/>
<evidence type="ECO:0000313" key="2">
    <source>
        <dbReference type="Proteomes" id="UP000502756"/>
    </source>
</evidence>
<dbReference type="EMBL" id="CP053435">
    <property type="protein sequence ID" value="QJW89416.1"/>
    <property type="molecule type" value="Genomic_DNA"/>
</dbReference>
<gene>
    <name evidence="1" type="ORF">HNV11_08475</name>
</gene>
<sequence>MVGTQLQLKPIIHFLKLSTRALYHLTHIPAYELTNNGIDAESVFSKEIRLINSWLNSTDNYREMIHIVETFLTEKFKELKSEAHGIDQISKLLLTYSYAACIQRRWLTPRHPPLLKRKSGNWRKRKLRLLSSTTR</sequence>
<protein>
    <submittedName>
        <fullName evidence="1">Uncharacterized protein</fullName>
    </submittedName>
</protein>
<accession>A0A6M5Y7M0</accession>
<dbReference type="RefSeq" id="WP_171739254.1">
    <property type="nucleotide sequence ID" value="NZ_CP053435.1"/>
</dbReference>
<evidence type="ECO:0000313" key="1">
    <source>
        <dbReference type="EMBL" id="QJW89416.1"/>
    </source>
</evidence>
<organism evidence="1 2">
    <name type="scientific">Spirosoma taeanense</name>
    <dbReference type="NCBI Taxonomy" id="2735870"/>
    <lineage>
        <taxon>Bacteria</taxon>
        <taxon>Pseudomonadati</taxon>
        <taxon>Bacteroidota</taxon>
        <taxon>Cytophagia</taxon>
        <taxon>Cytophagales</taxon>
        <taxon>Cytophagaceae</taxon>
        <taxon>Spirosoma</taxon>
    </lineage>
</organism>
<name>A0A6M5Y7M0_9BACT</name>
<reference evidence="1 2" key="1">
    <citation type="submission" date="2020-05" db="EMBL/GenBank/DDBJ databases">
        <title>Genome sequencing of Spirosoma sp. TS118.</title>
        <authorList>
            <person name="Lee J.-H."/>
            <person name="Jeong S."/>
            <person name="Zhao L."/>
            <person name="Jung J.-H."/>
            <person name="Kim M.-K."/>
            <person name="Lim S."/>
        </authorList>
    </citation>
    <scope>NUCLEOTIDE SEQUENCE [LARGE SCALE GENOMIC DNA]</scope>
    <source>
        <strain evidence="1 2">TS118</strain>
    </source>
</reference>
<dbReference type="KEGG" id="stae:HNV11_08475"/>